<dbReference type="EMBL" id="LAZR01000384">
    <property type="protein sequence ID" value="KKN71426.1"/>
    <property type="molecule type" value="Genomic_DNA"/>
</dbReference>
<evidence type="ECO:0000256" key="1">
    <source>
        <dbReference type="SAM" id="MobiDB-lite"/>
    </source>
</evidence>
<protein>
    <submittedName>
        <fullName evidence="2">Uncharacterized protein</fullName>
    </submittedName>
</protein>
<name>A0A0F9VCY7_9ZZZZ</name>
<organism evidence="2">
    <name type="scientific">marine sediment metagenome</name>
    <dbReference type="NCBI Taxonomy" id="412755"/>
    <lineage>
        <taxon>unclassified sequences</taxon>
        <taxon>metagenomes</taxon>
        <taxon>ecological metagenomes</taxon>
    </lineage>
</organism>
<evidence type="ECO:0000313" key="2">
    <source>
        <dbReference type="EMBL" id="KKN71426.1"/>
    </source>
</evidence>
<reference evidence="2" key="1">
    <citation type="journal article" date="2015" name="Nature">
        <title>Complex archaea that bridge the gap between prokaryotes and eukaryotes.</title>
        <authorList>
            <person name="Spang A."/>
            <person name="Saw J.H."/>
            <person name="Jorgensen S.L."/>
            <person name="Zaremba-Niedzwiedzka K."/>
            <person name="Martijn J."/>
            <person name="Lind A.E."/>
            <person name="van Eijk R."/>
            <person name="Schleper C."/>
            <person name="Guy L."/>
            <person name="Ettema T.J."/>
        </authorList>
    </citation>
    <scope>NUCLEOTIDE SEQUENCE</scope>
</reference>
<sequence length="130" mass="13529">MAAFHGKRASGSFTGITFEVQSFTIDATAETVDVTVMDSAAVAAATHWKEYLTGFKDWTATVNVILPLAGIGLTSIGTEAELTLDMTETGGRLYKGNAILTGVSMATGSDAPGTTTLTFQGTDQLEENAT</sequence>
<gene>
    <name evidence="2" type="ORF">LCGC14_0421480</name>
</gene>
<feature type="region of interest" description="Disordered" evidence="1">
    <location>
        <begin position="111"/>
        <end position="130"/>
    </location>
</feature>
<feature type="compositionally biased region" description="Polar residues" evidence="1">
    <location>
        <begin position="111"/>
        <end position="123"/>
    </location>
</feature>
<dbReference type="AlphaFoldDB" id="A0A0F9VCY7"/>
<proteinExistence type="predicted"/>
<accession>A0A0F9VCY7</accession>
<comment type="caution">
    <text evidence="2">The sequence shown here is derived from an EMBL/GenBank/DDBJ whole genome shotgun (WGS) entry which is preliminary data.</text>
</comment>